<feature type="region of interest" description="Disordered" evidence="2">
    <location>
        <begin position="396"/>
        <end position="530"/>
    </location>
</feature>
<feature type="compositionally biased region" description="Basic and acidic residues" evidence="2">
    <location>
        <begin position="41"/>
        <end position="61"/>
    </location>
</feature>
<dbReference type="InterPro" id="IPR024626">
    <property type="entry name" value="Kri1-like_C"/>
</dbReference>
<feature type="region of interest" description="Disordered" evidence="2">
    <location>
        <begin position="252"/>
        <end position="339"/>
    </location>
</feature>
<feature type="domain" description="Kri1-like C-terminal" evidence="3">
    <location>
        <begin position="490"/>
        <end position="579"/>
    </location>
</feature>
<feature type="compositionally biased region" description="Basic and acidic residues" evidence="2">
    <location>
        <begin position="489"/>
        <end position="500"/>
    </location>
</feature>
<dbReference type="RefSeq" id="XP_035342732.1">
    <property type="nucleotide sequence ID" value="XM_035486839.1"/>
</dbReference>
<keyword evidence="5" id="KW-1185">Reference proteome</keyword>
<feature type="compositionally biased region" description="Acidic residues" evidence="2">
    <location>
        <begin position="259"/>
        <end position="273"/>
    </location>
</feature>
<organism evidence="4 5">
    <name type="scientific">Talaromyces rugulosus</name>
    <name type="common">Penicillium rugulosum</name>
    <dbReference type="NCBI Taxonomy" id="121627"/>
    <lineage>
        <taxon>Eukaryota</taxon>
        <taxon>Fungi</taxon>
        <taxon>Dikarya</taxon>
        <taxon>Ascomycota</taxon>
        <taxon>Pezizomycotina</taxon>
        <taxon>Eurotiomycetes</taxon>
        <taxon>Eurotiomycetidae</taxon>
        <taxon>Eurotiales</taxon>
        <taxon>Trichocomaceae</taxon>
        <taxon>Talaromyces</taxon>
        <taxon>Talaromyces sect. Islandici</taxon>
    </lineage>
</organism>
<gene>
    <name evidence="4" type="ORF">TRUGW13939_03659</name>
</gene>
<feature type="region of interest" description="Disordered" evidence="2">
    <location>
        <begin position="188"/>
        <end position="221"/>
    </location>
</feature>
<proteinExistence type="inferred from homology"/>
<evidence type="ECO:0000256" key="2">
    <source>
        <dbReference type="SAM" id="MobiDB-lite"/>
    </source>
</evidence>
<evidence type="ECO:0000259" key="3">
    <source>
        <dbReference type="Pfam" id="PF12936"/>
    </source>
</evidence>
<feature type="compositionally biased region" description="Basic and acidic residues" evidence="2">
    <location>
        <begin position="138"/>
        <end position="153"/>
    </location>
</feature>
<dbReference type="EMBL" id="CP055899">
    <property type="protein sequence ID" value="QKX56554.1"/>
    <property type="molecule type" value="Genomic_DNA"/>
</dbReference>
<sequence>MEPPAKRSRKFFEDSGSDSDDDAQGGVAVPPESGFKINQEYARRFEYNKKREERQQLELKLGKTSSAGNRKQFGPEGDAGESEESSEEDEDEEGELMTQALDTEIMDTLNAIRSKDPRVYDKDVTFYSEVTQDQESENQPKKEKPLFLRDYHRQNLLNGDAANGDEDTPKTFAQEQEDLKKNVIREMHAAANDGGSDDDEEGDFLIAKSKPEPAGDARTKSQVQLDVEHANENPEKFLSEFLSSRAWVPTKSSKFQPFESDDDEKEEEAEAFEEAYNFRFEDPEKMNEKLLTHARDATNQMSVRREDTSGRKKKRDAEYQKKEERKRERDSQKNRLRKLKMEELEERVKKIKQAAGLKAATITEEEWVQFLDENWNDEGWEKEMAKRFGDEYYAADDLEFDDNDDDDEAGSKKKKRPKKPTWDDDIDIKDLVPDFDEEAEPGVDLTDEDMADGGSGEEDGDEEEGGSKKKKSRTQEKHEKKRSTRKERRRLEEAVDRNLELDPTLLPGATKKNSSHFRYRETSPQSFGLTPRDILMADDTQLNQFVGLKKLASFRDAERKRRDLKKMGKKARLRQWRKDTFGTEEEPQFELTQAPAPGGEEKGDEMDIDIREGGSRKKRKRSRKH</sequence>
<name>A0A7H8QRE4_TALRU</name>
<dbReference type="KEGG" id="trg:TRUGW13939_03659"/>
<feature type="compositionally biased region" description="Acidic residues" evidence="2">
    <location>
        <begin position="78"/>
        <end position="95"/>
    </location>
</feature>
<feature type="compositionally biased region" description="Basic and acidic residues" evidence="2">
    <location>
        <begin position="279"/>
        <end position="296"/>
    </location>
</feature>
<feature type="compositionally biased region" description="Basic and acidic residues" evidence="2">
    <location>
        <begin position="209"/>
        <end position="219"/>
    </location>
</feature>
<dbReference type="PANTHER" id="PTHR14490:SF5">
    <property type="entry name" value="PROTEIN KRI1 HOMOLOG"/>
    <property type="match status" value="1"/>
</dbReference>
<dbReference type="GO" id="GO:0005730">
    <property type="term" value="C:nucleolus"/>
    <property type="evidence" value="ECO:0007669"/>
    <property type="project" value="TreeGrafter"/>
</dbReference>
<feature type="region of interest" description="Disordered" evidence="2">
    <location>
        <begin position="1"/>
        <end position="99"/>
    </location>
</feature>
<dbReference type="InterPro" id="IPR018034">
    <property type="entry name" value="Kri1"/>
</dbReference>
<feature type="compositionally biased region" description="Basic residues" evidence="2">
    <location>
        <begin position="562"/>
        <end position="575"/>
    </location>
</feature>
<dbReference type="OrthoDB" id="10252032at2759"/>
<dbReference type="GeneID" id="55991162"/>
<feature type="compositionally biased region" description="Acidic residues" evidence="2">
    <location>
        <begin position="396"/>
        <end position="408"/>
    </location>
</feature>
<dbReference type="Pfam" id="PF12936">
    <property type="entry name" value="Kri1_C"/>
    <property type="match status" value="1"/>
</dbReference>
<feature type="compositionally biased region" description="Basic residues" evidence="2">
    <location>
        <begin position="616"/>
        <end position="625"/>
    </location>
</feature>
<dbReference type="Proteomes" id="UP000509510">
    <property type="component" value="Chromosome II"/>
</dbReference>
<dbReference type="GO" id="GO:0030686">
    <property type="term" value="C:90S preribosome"/>
    <property type="evidence" value="ECO:0007669"/>
    <property type="project" value="TreeGrafter"/>
</dbReference>
<comment type="similarity">
    <text evidence="1">Belongs to the KRI1 family.</text>
</comment>
<feature type="compositionally biased region" description="Basic residues" evidence="2">
    <location>
        <begin position="479"/>
        <end position="488"/>
    </location>
</feature>
<evidence type="ECO:0000313" key="4">
    <source>
        <dbReference type="EMBL" id="QKX56554.1"/>
    </source>
</evidence>
<protein>
    <recommendedName>
        <fullName evidence="3">Kri1-like C-terminal domain-containing protein</fullName>
    </recommendedName>
</protein>
<evidence type="ECO:0000313" key="5">
    <source>
        <dbReference type="Proteomes" id="UP000509510"/>
    </source>
</evidence>
<feature type="compositionally biased region" description="Acidic residues" evidence="2">
    <location>
        <begin position="423"/>
        <end position="464"/>
    </location>
</feature>
<dbReference type="Pfam" id="PF05178">
    <property type="entry name" value="Kri1"/>
    <property type="match status" value="1"/>
</dbReference>
<dbReference type="PANTHER" id="PTHR14490">
    <property type="entry name" value="ZINC FINGER, ZZ TYPE"/>
    <property type="match status" value="1"/>
</dbReference>
<reference evidence="5" key="1">
    <citation type="submission" date="2020-06" db="EMBL/GenBank/DDBJ databases">
        <title>A chromosome-scale genome assembly of Talaromyces rugulosus W13939.</title>
        <authorList>
            <person name="Wang B."/>
            <person name="Guo L."/>
            <person name="Ye K."/>
            <person name="Wang L."/>
        </authorList>
    </citation>
    <scope>NUCLEOTIDE SEQUENCE [LARGE SCALE GENOMIC DNA]</scope>
    <source>
        <strain evidence="5">W13939</strain>
    </source>
</reference>
<feature type="region of interest" description="Disordered" evidence="2">
    <location>
        <begin position="128"/>
        <end position="175"/>
    </location>
</feature>
<dbReference type="AlphaFoldDB" id="A0A7H8QRE4"/>
<accession>A0A7H8QRE4</accession>
<feature type="region of interest" description="Disordered" evidence="2">
    <location>
        <begin position="557"/>
        <end position="625"/>
    </location>
</feature>
<feature type="compositionally biased region" description="Basic and acidic residues" evidence="2">
    <location>
        <begin position="303"/>
        <end position="339"/>
    </location>
</feature>
<dbReference type="GO" id="GO:0000447">
    <property type="term" value="P:endonucleolytic cleavage in ITS1 to separate SSU-rRNA from 5.8S rRNA and LSU-rRNA from tricistronic rRNA transcript (SSU-rRNA, 5.8S rRNA, LSU-rRNA)"/>
    <property type="evidence" value="ECO:0007669"/>
    <property type="project" value="TreeGrafter"/>
</dbReference>
<evidence type="ECO:0000256" key="1">
    <source>
        <dbReference type="ARBA" id="ARBA00007473"/>
    </source>
</evidence>